<dbReference type="AlphaFoldDB" id="A0A5J4UWN1"/>
<organism evidence="1 2">
    <name type="scientific">Streblomastix strix</name>
    <dbReference type="NCBI Taxonomy" id="222440"/>
    <lineage>
        <taxon>Eukaryota</taxon>
        <taxon>Metamonada</taxon>
        <taxon>Preaxostyla</taxon>
        <taxon>Oxymonadida</taxon>
        <taxon>Streblomastigidae</taxon>
        <taxon>Streblomastix</taxon>
    </lineage>
</organism>
<comment type="caution">
    <text evidence="1">The sequence shown here is derived from an EMBL/GenBank/DDBJ whole genome shotgun (WGS) entry which is preliminary data.</text>
</comment>
<evidence type="ECO:0000313" key="2">
    <source>
        <dbReference type="Proteomes" id="UP000324800"/>
    </source>
</evidence>
<gene>
    <name evidence="1" type="ORF">EZS28_029828</name>
</gene>
<dbReference type="EMBL" id="SNRW01011820">
    <property type="protein sequence ID" value="KAA6374644.1"/>
    <property type="molecule type" value="Genomic_DNA"/>
</dbReference>
<proteinExistence type="predicted"/>
<name>A0A5J4UWN1_9EUKA</name>
<dbReference type="Proteomes" id="UP000324800">
    <property type="component" value="Unassembled WGS sequence"/>
</dbReference>
<sequence length="349" mass="40740">MKDKESKIKQGIQLMRALRDFSQHPNYEFLFPDHYKLHEIVGPLLHIHCPKDCQCQMNFSVPYSDQVQELQGAAFSCLGQLVHNDHRLERQEPDQFNLYSNLQQGYVVQVHSGYEHIISNITQYTSNLSVTPHNSQQQYYSSPSSPIFTLQLRDNPCSLGGILHLYSSLLYRSKMHLMIATRFPNVASSMIKLARFERKVHQGTFRSKQAKEIRLRSIGILVMMCPRSYQEQQFQMVREWKVINCFIDSFSVAGGSEEQYKDMNEIALKGVYTVMTSLRTESVLSPIKPELQKESQEDCESMGGMEEIESHQFRRVKRNDLIRLESSKAKIAMLNIRWKSQEQRGIYWW</sequence>
<reference evidence="1 2" key="1">
    <citation type="submission" date="2019-03" db="EMBL/GenBank/DDBJ databases">
        <title>Single cell metagenomics reveals metabolic interactions within the superorganism composed of flagellate Streblomastix strix and complex community of Bacteroidetes bacteria on its surface.</title>
        <authorList>
            <person name="Treitli S.C."/>
            <person name="Kolisko M."/>
            <person name="Husnik F."/>
            <person name="Keeling P."/>
            <person name="Hampl V."/>
        </authorList>
    </citation>
    <scope>NUCLEOTIDE SEQUENCE [LARGE SCALE GENOMIC DNA]</scope>
    <source>
        <strain evidence="1">ST1C</strain>
    </source>
</reference>
<accession>A0A5J4UWN1</accession>
<protein>
    <submittedName>
        <fullName evidence="1">Uncharacterized protein</fullName>
    </submittedName>
</protein>
<evidence type="ECO:0000313" key="1">
    <source>
        <dbReference type="EMBL" id="KAA6374644.1"/>
    </source>
</evidence>